<organism evidence="1 2">
    <name type="scientific">Paucilactobacillus oligofermentans DSM 15707 = LMG 22743</name>
    <dbReference type="NCBI Taxonomy" id="1423778"/>
    <lineage>
        <taxon>Bacteria</taxon>
        <taxon>Bacillati</taxon>
        <taxon>Bacillota</taxon>
        <taxon>Bacilli</taxon>
        <taxon>Lactobacillales</taxon>
        <taxon>Lactobacillaceae</taxon>
        <taxon>Paucilactobacillus</taxon>
    </lineage>
</organism>
<dbReference type="EMBL" id="AZFE01000032">
    <property type="protein sequence ID" value="KRL54690.1"/>
    <property type="molecule type" value="Genomic_DNA"/>
</dbReference>
<dbReference type="PANTHER" id="PTHR42999">
    <property type="entry name" value="ANTIBIOTIC RESISTANCE PROTEIN MCBG"/>
    <property type="match status" value="1"/>
</dbReference>
<reference evidence="1 2" key="1">
    <citation type="journal article" date="2015" name="Genome Announc.">
        <title>Expanding the biotechnology potential of lactobacilli through comparative genomics of 213 strains and associated genera.</title>
        <authorList>
            <person name="Sun Z."/>
            <person name="Harris H.M."/>
            <person name="McCann A."/>
            <person name="Guo C."/>
            <person name="Argimon S."/>
            <person name="Zhang W."/>
            <person name="Yang X."/>
            <person name="Jeffery I.B."/>
            <person name="Cooney J.C."/>
            <person name="Kagawa T.F."/>
            <person name="Liu W."/>
            <person name="Song Y."/>
            <person name="Salvetti E."/>
            <person name="Wrobel A."/>
            <person name="Rasinkangas P."/>
            <person name="Parkhill J."/>
            <person name="Rea M.C."/>
            <person name="O'Sullivan O."/>
            <person name="Ritari J."/>
            <person name="Douillard F.P."/>
            <person name="Paul Ross R."/>
            <person name="Yang R."/>
            <person name="Briner A.E."/>
            <person name="Felis G.E."/>
            <person name="de Vos W.M."/>
            <person name="Barrangou R."/>
            <person name="Klaenhammer T.R."/>
            <person name="Caufield P.W."/>
            <person name="Cui Y."/>
            <person name="Zhang H."/>
            <person name="O'Toole P.W."/>
        </authorList>
    </citation>
    <scope>NUCLEOTIDE SEQUENCE [LARGE SCALE GENOMIC DNA]</scope>
    <source>
        <strain evidence="1 2">DSM 15707</strain>
    </source>
</reference>
<evidence type="ECO:0008006" key="3">
    <source>
        <dbReference type="Google" id="ProtNLM"/>
    </source>
</evidence>
<dbReference type="Gene3D" id="2.160.20.80">
    <property type="entry name" value="E3 ubiquitin-protein ligase SopA"/>
    <property type="match status" value="1"/>
</dbReference>
<dbReference type="OrthoDB" id="9798656at2"/>
<dbReference type="InterPro" id="IPR052949">
    <property type="entry name" value="PA_immunity-related"/>
</dbReference>
<gene>
    <name evidence="1" type="ORF">FC70_GL001489</name>
</gene>
<dbReference type="Pfam" id="PF13599">
    <property type="entry name" value="Pentapeptide_4"/>
    <property type="match status" value="1"/>
</dbReference>
<dbReference type="SUPFAM" id="SSF141571">
    <property type="entry name" value="Pentapeptide repeat-like"/>
    <property type="match status" value="1"/>
</dbReference>
<protein>
    <recommendedName>
        <fullName evidence="3">Pentapeptide repeat-containing protein</fullName>
    </recommendedName>
</protein>
<dbReference type="AlphaFoldDB" id="A0A0R1RK64"/>
<keyword evidence="2" id="KW-1185">Reference proteome</keyword>
<dbReference type="KEGG" id="lol:LACOL_1091"/>
<comment type="caution">
    <text evidence="1">The sequence shown here is derived from an EMBL/GenBank/DDBJ whole genome shotgun (WGS) entry which is preliminary data.</text>
</comment>
<dbReference type="RefSeq" id="WP_057890415.1">
    <property type="nucleotide sequence ID" value="NZ_AZFE01000032.1"/>
</dbReference>
<dbReference type="PANTHER" id="PTHR42999:SF1">
    <property type="entry name" value="PENTAPEPTIDE REPEAT-CONTAINING PROTEIN"/>
    <property type="match status" value="1"/>
</dbReference>
<evidence type="ECO:0000313" key="1">
    <source>
        <dbReference type="EMBL" id="KRL54690.1"/>
    </source>
</evidence>
<accession>A0A0R1RK64</accession>
<dbReference type="Proteomes" id="UP000051697">
    <property type="component" value="Unassembled WGS sequence"/>
</dbReference>
<sequence>MTIAKVNPDILSSGSFLDIFNTEDLLLKNKLIENEFDEEQQIEHPFVEQSIFNHVTLTKSSLYKFEATDVVFNNCDFSNCNLEEAVFLRCEFNNCKMLGINLNNAYISTCIFDHSILDLASINHVQIKHCQFLESSLQDVGFTDNKLTKTTFTDCQLNQISTYGTSLKGLDLSLNSFELIEADFASLRGVIVNEQQAALLAARYLNINLSY</sequence>
<dbReference type="PATRIC" id="fig|1423778.4.peg.1525"/>
<dbReference type="InterPro" id="IPR001646">
    <property type="entry name" value="5peptide_repeat"/>
</dbReference>
<name>A0A0R1RK64_9LACO</name>
<evidence type="ECO:0000313" key="2">
    <source>
        <dbReference type="Proteomes" id="UP000051697"/>
    </source>
</evidence>
<proteinExistence type="predicted"/>
<dbReference type="STRING" id="1423778.FC70_GL001489"/>